<dbReference type="PANTHER" id="PTHR12919">
    <property type="entry name" value="30S RIBOSOMAL PROTEIN S16"/>
    <property type="match status" value="1"/>
</dbReference>
<dbReference type="InterPro" id="IPR023803">
    <property type="entry name" value="Ribosomal_bS16_dom_sf"/>
</dbReference>
<dbReference type="Gene3D" id="3.30.1320.10">
    <property type="match status" value="1"/>
</dbReference>
<evidence type="ECO:0000256" key="2">
    <source>
        <dbReference type="ARBA" id="ARBA00022980"/>
    </source>
</evidence>
<dbReference type="PROSITE" id="PS00732">
    <property type="entry name" value="RIBOSOMAL_S16"/>
    <property type="match status" value="1"/>
</dbReference>
<organism evidence="5 6">
    <name type="scientific">Cladonia borealis</name>
    <dbReference type="NCBI Taxonomy" id="184061"/>
    <lineage>
        <taxon>Eukaryota</taxon>
        <taxon>Fungi</taxon>
        <taxon>Dikarya</taxon>
        <taxon>Ascomycota</taxon>
        <taxon>Pezizomycotina</taxon>
        <taxon>Lecanoromycetes</taxon>
        <taxon>OSLEUM clade</taxon>
        <taxon>Lecanoromycetidae</taxon>
        <taxon>Lecanorales</taxon>
        <taxon>Lecanorineae</taxon>
        <taxon>Cladoniaceae</taxon>
        <taxon>Cladonia</taxon>
    </lineage>
</organism>
<comment type="caution">
    <text evidence="5">The sequence shown here is derived from an EMBL/GenBank/DDBJ whole genome shotgun (WGS) entry which is preliminary data.</text>
</comment>
<dbReference type="HAMAP" id="MF_00385">
    <property type="entry name" value="Ribosomal_bS16"/>
    <property type="match status" value="1"/>
</dbReference>
<dbReference type="SUPFAM" id="SSF54565">
    <property type="entry name" value="Ribosomal protein S16"/>
    <property type="match status" value="1"/>
</dbReference>
<dbReference type="GO" id="GO:0032543">
    <property type="term" value="P:mitochondrial translation"/>
    <property type="evidence" value="ECO:0007669"/>
    <property type="project" value="TreeGrafter"/>
</dbReference>
<dbReference type="AlphaFoldDB" id="A0AA39V2E1"/>
<dbReference type="EMBL" id="JAFEKC020000008">
    <property type="protein sequence ID" value="KAK0513373.1"/>
    <property type="molecule type" value="Genomic_DNA"/>
</dbReference>
<keyword evidence="3" id="KW-0687">Ribonucleoprotein</keyword>
<dbReference type="NCBIfam" id="TIGR00002">
    <property type="entry name" value="S16"/>
    <property type="match status" value="1"/>
</dbReference>
<feature type="region of interest" description="Disordered" evidence="4">
    <location>
        <begin position="101"/>
        <end position="130"/>
    </location>
</feature>
<dbReference type="Proteomes" id="UP001166286">
    <property type="component" value="Unassembled WGS sequence"/>
</dbReference>
<evidence type="ECO:0000256" key="1">
    <source>
        <dbReference type="ARBA" id="ARBA00006668"/>
    </source>
</evidence>
<dbReference type="GO" id="GO:0003735">
    <property type="term" value="F:structural constituent of ribosome"/>
    <property type="evidence" value="ECO:0007669"/>
    <property type="project" value="InterPro"/>
</dbReference>
<sequence length="130" mass="14175">MVLKIRLARFGKANKPFYNIVVAQARSARNAKPLEVLGTYDPVPKPAPYGEDDSKPIKDIKLDTSRAKYWLGVGAQPSEPAWRLLSMIGLLEPRFSVQKMQERERALRGGGGEGPGGAQSEDAVAALEGR</sequence>
<comment type="similarity">
    <text evidence="1">Belongs to the bacterial ribosomal protein bS16 family.</text>
</comment>
<dbReference type="Pfam" id="PF00886">
    <property type="entry name" value="Ribosomal_S16"/>
    <property type="match status" value="1"/>
</dbReference>
<evidence type="ECO:0000256" key="4">
    <source>
        <dbReference type="SAM" id="MobiDB-lite"/>
    </source>
</evidence>
<evidence type="ECO:0000256" key="3">
    <source>
        <dbReference type="ARBA" id="ARBA00023274"/>
    </source>
</evidence>
<proteinExistence type="inferred from homology"/>
<evidence type="ECO:0000313" key="5">
    <source>
        <dbReference type="EMBL" id="KAK0513373.1"/>
    </source>
</evidence>
<feature type="region of interest" description="Disordered" evidence="4">
    <location>
        <begin position="37"/>
        <end position="57"/>
    </location>
</feature>
<evidence type="ECO:0000313" key="6">
    <source>
        <dbReference type="Proteomes" id="UP001166286"/>
    </source>
</evidence>
<feature type="compositionally biased region" description="Gly residues" evidence="4">
    <location>
        <begin position="108"/>
        <end position="117"/>
    </location>
</feature>
<keyword evidence="2" id="KW-0689">Ribosomal protein</keyword>
<dbReference type="GO" id="GO:0005763">
    <property type="term" value="C:mitochondrial small ribosomal subunit"/>
    <property type="evidence" value="ECO:0007669"/>
    <property type="project" value="TreeGrafter"/>
</dbReference>
<accession>A0AA39V2E1</accession>
<dbReference type="PANTHER" id="PTHR12919:SF20">
    <property type="entry name" value="SMALL RIBOSOMAL SUBUNIT PROTEIN BS16M"/>
    <property type="match status" value="1"/>
</dbReference>
<name>A0AA39V2E1_9LECA</name>
<dbReference type="InterPro" id="IPR020592">
    <property type="entry name" value="Ribosomal_bS16_CS"/>
</dbReference>
<keyword evidence="6" id="KW-1185">Reference proteome</keyword>
<gene>
    <name evidence="5" type="ORF">JMJ35_004359</name>
</gene>
<protein>
    <recommendedName>
        <fullName evidence="7">Ribosomal protein S16</fullName>
    </recommendedName>
</protein>
<evidence type="ECO:0008006" key="7">
    <source>
        <dbReference type="Google" id="ProtNLM"/>
    </source>
</evidence>
<reference evidence="5" key="1">
    <citation type="submission" date="2023-03" db="EMBL/GenBank/DDBJ databases">
        <title>Complete genome of Cladonia borealis.</title>
        <authorList>
            <person name="Park H."/>
        </authorList>
    </citation>
    <scope>NUCLEOTIDE SEQUENCE</scope>
    <source>
        <strain evidence="5">ANT050790</strain>
    </source>
</reference>
<dbReference type="InterPro" id="IPR000307">
    <property type="entry name" value="Ribosomal_bS16"/>
</dbReference>